<sequence length="378" mass="43527">MSKEKFLDALVDDSLDDDWLTKQTGPAAVAAAAAAFSNKPRRKNNNKTAPAPLPKKTLFYEDSSDAHIAQPIREKQPSVMDSPGPKPHPPIKVNTNRILDELDKFSSSLSPSSIAPVVTDDESAIEEIPRGSPEKVKPSERILDSSRPYETISPSHSKQVRFQRNFNWNVDVDDTELRPWEFRRLIRRNFISKLPETAKVVPWKKPSKGLVHALMQLLEIDSKVALEDVFVKYDDEIKNVTFNKRKEIKKIHALKEKLMHDILTKIRSRLKLSAIPTKLNGHDIDSEYIFAKRKFIQGKYSQEKDKNKKLRDELKSKREELEQLKMETLAAQEPQPNNNDHDLLDKLQETLHPTLQRIPPRTSQFQRDVIDYNLIFES</sequence>
<evidence type="ECO:0000313" key="4">
    <source>
        <dbReference type="Proteomes" id="UP000001640"/>
    </source>
</evidence>
<dbReference type="RefSeq" id="XP_003673629.1">
    <property type="nucleotide sequence ID" value="XM_003673581.1"/>
</dbReference>
<keyword evidence="1" id="KW-0175">Coiled coil</keyword>
<evidence type="ECO:0000256" key="1">
    <source>
        <dbReference type="SAM" id="Coils"/>
    </source>
</evidence>
<dbReference type="HOGENOM" id="CLU_731760_0_0_1"/>
<proteinExistence type="predicted"/>
<dbReference type="OMA" id="HEPPYNL"/>
<accession>G0V700</accession>
<protein>
    <submittedName>
        <fullName evidence="3">Uncharacterized protein</fullName>
    </submittedName>
</protein>
<evidence type="ECO:0000256" key="2">
    <source>
        <dbReference type="SAM" id="MobiDB-lite"/>
    </source>
</evidence>
<name>G0V700_NAUCA</name>
<reference key="2">
    <citation type="submission" date="2011-08" db="EMBL/GenBank/DDBJ databases">
        <title>Genome sequence of Naumovozyma castellii.</title>
        <authorList>
            <person name="Gordon J.L."/>
            <person name="Armisen D."/>
            <person name="Proux-Wera E."/>
            <person name="OhEigeartaigh S.S."/>
            <person name="Byrne K.P."/>
            <person name="Wolfe K.H."/>
        </authorList>
    </citation>
    <scope>NUCLEOTIDE SEQUENCE</scope>
    <source>
        <strain>Type strain:CBS 4309</strain>
    </source>
</reference>
<organism evidence="3 4">
    <name type="scientific">Naumovozyma castellii</name>
    <name type="common">Yeast</name>
    <name type="synonym">Saccharomyces castellii</name>
    <dbReference type="NCBI Taxonomy" id="27288"/>
    <lineage>
        <taxon>Eukaryota</taxon>
        <taxon>Fungi</taxon>
        <taxon>Dikarya</taxon>
        <taxon>Ascomycota</taxon>
        <taxon>Saccharomycotina</taxon>
        <taxon>Saccharomycetes</taxon>
        <taxon>Saccharomycetales</taxon>
        <taxon>Saccharomycetaceae</taxon>
        <taxon>Naumovozyma</taxon>
    </lineage>
</organism>
<dbReference type="InParanoid" id="G0V700"/>
<dbReference type="KEGG" id="ncs:NCAS_0A06900"/>
<evidence type="ECO:0000313" key="3">
    <source>
        <dbReference type="EMBL" id="CCC67248.1"/>
    </source>
</evidence>
<keyword evidence="4" id="KW-1185">Reference proteome</keyword>
<dbReference type="STRING" id="1064592.G0V700"/>
<dbReference type="GeneID" id="96900727"/>
<reference evidence="3 4" key="1">
    <citation type="journal article" date="2011" name="Proc. Natl. Acad. Sci. U.S.A.">
        <title>Evolutionary erosion of yeast sex chromosomes by mating-type switching accidents.</title>
        <authorList>
            <person name="Gordon J.L."/>
            <person name="Armisen D."/>
            <person name="Proux-Wera E."/>
            <person name="Oheigeartaigh S.S."/>
            <person name="Byrne K.P."/>
            <person name="Wolfe K.H."/>
        </authorList>
    </citation>
    <scope>NUCLEOTIDE SEQUENCE [LARGE SCALE GENOMIC DNA]</scope>
    <source>
        <strain evidence="4">ATCC 76901 / BCRC 22586 / CBS 4309 / NBRC 1992 / NRRL Y-12630</strain>
    </source>
</reference>
<dbReference type="OrthoDB" id="4068255at2759"/>
<gene>
    <name evidence="3" type="primary">NCAS0A06900</name>
    <name evidence="3" type="ordered locus">NCAS_0A06900</name>
</gene>
<feature type="coiled-coil region" evidence="1">
    <location>
        <begin position="293"/>
        <end position="331"/>
    </location>
</feature>
<dbReference type="Proteomes" id="UP000001640">
    <property type="component" value="Chromosome 1"/>
</dbReference>
<dbReference type="eggNOG" id="ENOG502S031">
    <property type="taxonomic scope" value="Eukaryota"/>
</dbReference>
<dbReference type="AlphaFoldDB" id="G0V700"/>
<feature type="region of interest" description="Disordered" evidence="2">
    <location>
        <begin position="32"/>
        <end position="55"/>
    </location>
</feature>
<dbReference type="EMBL" id="HE576752">
    <property type="protein sequence ID" value="CCC67248.1"/>
    <property type="molecule type" value="Genomic_DNA"/>
</dbReference>